<gene>
    <name evidence="5" type="ORF">J1778_10475</name>
</gene>
<dbReference type="Proteomes" id="UP000734343">
    <property type="component" value="Unassembled WGS sequence"/>
</dbReference>
<keyword evidence="6" id="KW-1185">Reference proteome</keyword>
<organism evidence="5 6">
    <name type="scientific">Rahnella bonaserana</name>
    <dbReference type="NCBI Taxonomy" id="2816248"/>
    <lineage>
        <taxon>Bacteria</taxon>
        <taxon>Pseudomonadati</taxon>
        <taxon>Pseudomonadota</taxon>
        <taxon>Gammaproteobacteria</taxon>
        <taxon>Enterobacterales</taxon>
        <taxon>Yersiniaceae</taxon>
        <taxon>Rahnella</taxon>
    </lineage>
</organism>
<evidence type="ECO:0000313" key="6">
    <source>
        <dbReference type="Proteomes" id="UP000734343"/>
    </source>
</evidence>
<keyword evidence="1" id="KW-0645">Protease</keyword>
<evidence type="ECO:0000256" key="3">
    <source>
        <dbReference type="ARBA" id="ARBA00022807"/>
    </source>
</evidence>
<evidence type="ECO:0000256" key="1">
    <source>
        <dbReference type="ARBA" id="ARBA00022670"/>
    </source>
</evidence>
<protein>
    <recommendedName>
        <fullName evidence="4">Peptidase C58 YopT-type domain-containing protein</fullName>
    </recommendedName>
</protein>
<comment type="caution">
    <text evidence="5">The sequence shown here is derived from an EMBL/GenBank/DDBJ whole genome shotgun (WGS) entry which is preliminary data.</text>
</comment>
<dbReference type="EMBL" id="JAFMOW010000060">
    <property type="protein sequence ID" value="MBU9855704.1"/>
    <property type="molecule type" value="Genomic_DNA"/>
</dbReference>
<reference evidence="5 6" key="1">
    <citation type="submission" date="2021-03" db="EMBL/GenBank/DDBJ databases">
        <title>Five novel Rahnella species.</title>
        <authorList>
            <person name="Brady C."/>
            <person name="Asselin J."/>
            <person name="Beer S."/>
            <person name="Bruberg M.B."/>
            <person name="Crampton B."/>
            <person name="Venter S."/>
            <person name="Arnold D."/>
            <person name="Denman S."/>
        </authorList>
    </citation>
    <scope>NUCLEOTIDE SEQUENCE [LARGE SCALE GENOMIC DNA]</scope>
    <source>
        <strain evidence="5 6">H11b</strain>
    </source>
</reference>
<keyword evidence="3" id="KW-0788">Thiol protease</keyword>
<dbReference type="Pfam" id="PF03543">
    <property type="entry name" value="Peptidase_C58"/>
    <property type="match status" value="1"/>
</dbReference>
<sequence length="217" mass="24854">MSSRKQYLEFAAQYNAGGYCFGFCLKWLGSVLDRAKRSKYDNFRKEGYFPDPNDYSAITAFMERARKKQERYLQMEKTYIKETGKKPVAGDIMAKHQQRRQEESAIKMSMPGIHYRFFDFKQNPSAGITNFANTGCNLVHSRERQGVIMLYTYDRLAGGIGNHAIAIIGVEPQKSYLFDPNVGVYMITAENSIADIKNIMAMKYTNVRDISLVVISE</sequence>
<accession>A0ABS6LUC3</accession>
<name>A0ABS6LUC3_9GAMM</name>
<dbReference type="RefSeq" id="WP_217173131.1">
    <property type="nucleotide sequence ID" value="NZ_JAFMOW010000060.1"/>
</dbReference>
<feature type="domain" description="Peptidase C58 YopT-type" evidence="4">
    <location>
        <begin position="11"/>
        <end position="194"/>
    </location>
</feature>
<evidence type="ECO:0000259" key="4">
    <source>
        <dbReference type="Pfam" id="PF03543"/>
    </source>
</evidence>
<dbReference type="InterPro" id="IPR006473">
    <property type="entry name" value="Peptidase_C58_Yopt"/>
</dbReference>
<evidence type="ECO:0000256" key="2">
    <source>
        <dbReference type="ARBA" id="ARBA00022801"/>
    </source>
</evidence>
<proteinExistence type="predicted"/>
<evidence type="ECO:0000313" key="5">
    <source>
        <dbReference type="EMBL" id="MBU9855704.1"/>
    </source>
</evidence>
<keyword evidence="2" id="KW-0378">Hydrolase</keyword>